<evidence type="ECO:0000256" key="2">
    <source>
        <dbReference type="ARBA" id="ARBA00004286"/>
    </source>
</evidence>
<evidence type="ECO:0000256" key="5">
    <source>
        <dbReference type="ARBA" id="ARBA00022771"/>
    </source>
</evidence>
<comment type="caution">
    <text evidence="11">The sequence shown here is derived from an EMBL/GenBank/DDBJ whole genome shotgun (WGS) entry which is preliminary data.</text>
</comment>
<comment type="subcellular location">
    <subcellularLocation>
        <location evidence="2">Chromosome</location>
    </subcellularLocation>
    <subcellularLocation>
        <location evidence="1">Nucleus</location>
    </subcellularLocation>
</comment>
<dbReference type="InterPro" id="IPR003511">
    <property type="entry name" value="HORMA_dom"/>
</dbReference>
<dbReference type="Proteomes" id="UP001437256">
    <property type="component" value="Unassembled WGS sequence"/>
</dbReference>
<evidence type="ECO:0000256" key="4">
    <source>
        <dbReference type="ARBA" id="ARBA00022723"/>
    </source>
</evidence>
<keyword evidence="5" id="KW-0863">Zinc-finger</keyword>
<keyword evidence="8" id="KW-0469">Meiosis</keyword>
<name>A0ABR2ZZA6_9AGAR</name>
<evidence type="ECO:0000313" key="11">
    <source>
        <dbReference type="EMBL" id="KAL0067086.1"/>
    </source>
</evidence>
<keyword evidence="7" id="KW-0539">Nucleus</keyword>
<evidence type="ECO:0000259" key="10">
    <source>
        <dbReference type="PROSITE" id="PS50815"/>
    </source>
</evidence>
<dbReference type="SUPFAM" id="SSF57903">
    <property type="entry name" value="FYVE/PHD zinc finger"/>
    <property type="match status" value="1"/>
</dbReference>
<dbReference type="PANTHER" id="PTHR48225:SF7">
    <property type="entry name" value="MEIOSIS-SPECIFIC PROTEIN HOP1"/>
    <property type="match status" value="1"/>
</dbReference>
<feature type="domain" description="HORMA" evidence="10">
    <location>
        <begin position="1"/>
        <end position="121"/>
    </location>
</feature>
<dbReference type="Pfam" id="PF02301">
    <property type="entry name" value="HORMA"/>
    <property type="match status" value="1"/>
</dbReference>
<feature type="region of interest" description="Disordered" evidence="9">
    <location>
        <begin position="1"/>
        <end position="22"/>
    </location>
</feature>
<evidence type="ECO:0000256" key="7">
    <source>
        <dbReference type="ARBA" id="ARBA00023242"/>
    </source>
</evidence>
<keyword evidence="3" id="KW-0158">Chromosome</keyword>
<dbReference type="PROSITE" id="PS50815">
    <property type="entry name" value="HORMA"/>
    <property type="match status" value="1"/>
</dbReference>
<organism evidence="11 12">
    <name type="scientific">Marasmius tenuissimus</name>
    <dbReference type="NCBI Taxonomy" id="585030"/>
    <lineage>
        <taxon>Eukaryota</taxon>
        <taxon>Fungi</taxon>
        <taxon>Dikarya</taxon>
        <taxon>Basidiomycota</taxon>
        <taxon>Agaricomycotina</taxon>
        <taxon>Agaricomycetes</taxon>
        <taxon>Agaricomycetidae</taxon>
        <taxon>Agaricales</taxon>
        <taxon>Marasmiineae</taxon>
        <taxon>Marasmiaceae</taxon>
        <taxon>Marasmius</taxon>
    </lineage>
</organism>
<reference evidence="11 12" key="1">
    <citation type="submission" date="2024-05" db="EMBL/GenBank/DDBJ databases">
        <title>A draft genome resource for the thread blight pathogen Marasmius tenuissimus strain MS-2.</title>
        <authorList>
            <person name="Yulfo-Soto G.E."/>
            <person name="Baruah I.K."/>
            <person name="Amoako-Attah I."/>
            <person name="Bukari Y."/>
            <person name="Meinhardt L.W."/>
            <person name="Bailey B.A."/>
            <person name="Cohen S.P."/>
        </authorList>
    </citation>
    <scope>NUCLEOTIDE SEQUENCE [LARGE SCALE GENOMIC DNA]</scope>
    <source>
        <strain evidence="11 12">MS-2</strain>
    </source>
</reference>
<evidence type="ECO:0000256" key="6">
    <source>
        <dbReference type="ARBA" id="ARBA00022833"/>
    </source>
</evidence>
<feature type="region of interest" description="Disordered" evidence="9">
    <location>
        <begin position="272"/>
        <end position="322"/>
    </location>
</feature>
<evidence type="ECO:0000256" key="8">
    <source>
        <dbReference type="ARBA" id="ARBA00023254"/>
    </source>
</evidence>
<dbReference type="PANTHER" id="PTHR48225">
    <property type="entry name" value="HORMA DOMAIN-CONTAINING PROTEIN 1"/>
    <property type="match status" value="1"/>
</dbReference>
<gene>
    <name evidence="11" type="ORF">AAF712_005873</name>
</gene>
<keyword evidence="12" id="KW-1185">Reference proteome</keyword>
<protein>
    <recommendedName>
        <fullName evidence="10">HORMA domain-containing protein</fullName>
    </recommendedName>
</protein>
<keyword evidence="4" id="KW-0479">Metal-binding</keyword>
<keyword evidence="6" id="KW-0862">Zinc</keyword>
<feature type="compositionally biased region" description="Basic and acidic residues" evidence="9">
    <location>
        <begin position="158"/>
        <end position="174"/>
    </location>
</feature>
<sequence length="646" mass="72480">MTLGDDLNKMSLHDRTNDPLVDSARKGKIPTLKDVKKSVKALLKSLITSMSNMDVLPKRRYASFKLFYTEDTPSEYEPPHFKPGNYEKDKWHFMTHDFDEVPDRWSVGKIDSGYHAVEVNVSSIATYLPSSTEHDNEPFAGLTSVRPSAMPSVTPAEEETRRAEQNEKQLEDAEKRNVVWSAEGIEVGDADGDYDLDPECIQPSPPPNVPIGIRNAEGGIDPVPEHTEATAMDVDEAQVYGATQIIPTRLQEILTNKPSSDLMIPETQSVIPTQEASAGSGLPPSDIPPLDDDDDDILDTPTPMPRGRSSFHRQILSPPSSLSSIEEIPETQIVNDCMKVDDTEMLDMETQPFDFAATQTVDTIESFGDDKAPENEQAVKKAVTTKPDDGVIDCECGISKECEVVFCESECKRWYHLWCMGYHSEEDTRLPQAFTCFDCCVHADPSWELIKVDLYPTMMTKFKELAIFRRAIKVAEEENPSTIAEFAKHMGCDNAEARQLFKRLETEGFIVEQSTTINDIGLVETRARAKNKGKSKQAQRRNVQKPKYTFNRQSVKTQTYQDYFNPDREVESRLLDIPQTKAGFKARKPQVPALNVVSLPQETQTQDETQLFTTPPAVKRTAENIVEARPKKKTKISLAPPVDLAE</sequence>
<evidence type="ECO:0000256" key="3">
    <source>
        <dbReference type="ARBA" id="ARBA00022454"/>
    </source>
</evidence>
<dbReference type="InterPro" id="IPR036570">
    <property type="entry name" value="HORMA_dom_sf"/>
</dbReference>
<dbReference type="InterPro" id="IPR013083">
    <property type="entry name" value="Znf_RING/FYVE/PHD"/>
</dbReference>
<dbReference type="Gene3D" id="3.30.40.10">
    <property type="entry name" value="Zinc/RING finger domain, C3HC4 (zinc finger)"/>
    <property type="match status" value="1"/>
</dbReference>
<feature type="compositionally biased region" description="Basic and acidic residues" evidence="9">
    <location>
        <begin position="1"/>
        <end position="17"/>
    </location>
</feature>
<dbReference type="EMBL" id="JBBXMP010000029">
    <property type="protein sequence ID" value="KAL0067086.1"/>
    <property type="molecule type" value="Genomic_DNA"/>
</dbReference>
<accession>A0ABR2ZZA6</accession>
<evidence type="ECO:0000256" key="9">
    <source>
        <dbReference type="SAM" id="MobiDB-lite"/>
    </source>
</evidence>
<proteinExistence type="predicted"/>
<evidence type="ECO:0000256" key="1">
    <source>
        <dbReference type="ARBA" id="ARBA00004123"/>
    </source>
</evidence>
<evidence type="ECO:0000313" key="12">
    <source>
        <dbReference type="Proteomes" id="UP001437256"/>
    </source>
</evidence>
<dbReference type="PROSITE" id="PS01359">
    <property type="entry name" value="ZF_PHD_1"/>
    <property type="match status" value="1"/>
</dbReference>
<dbReference type="InterPro" id="IPR051294">
    <property type="entry name" value="HORMA_MeioticProgression"/>
</dbReference>
<feature type="compositionally biased region" description="Acidic residues" evidence="9">
    <location>
        <begin position="289"/>
        <end position="298"/>
    </location>
</feature>
<dbReference type="InterPro" id="IPR019786">
    <property type="entry name" value="Zinc_finger_PHD-type_CS"/>
</dbReference>
<feature type="region of interest" description="Disordered" evidence="9">
    <location>
        <begin position="146"/>
        <end position="174"/>
    </location>
</feature>
<dbReference type="Gene3D" id="3.30.900.10">
    <property type="entry name" value="HORMA domain"/>
    <property type="match status" value="1"/>
</dbReference>
<dbReference type="InterPro" id="IPR011011">
    <property type="entry name" value="Znf_FYVE_PHD"/>
</dbReference>